<dbReference type="SMART" id="SM00849">
    <property type="entry name" value="Lactamase_B"/>
    <property type="match status" value="1"/>
</dbReference>
<dbReference type="InterPro" id="IPR036866">
    <property type="entry name" value="RibonucZ/Hydroxyglut_hydro"/>
</dbReference>
<keyword evidence="4" id="KW-0862">Zinc</keyword>
<keyword evidence="2" id="KW-0479">Metal-binding</keyword>
<evidence type="ECO:0000256" key="2">
    <source>
        <dbReference type="ARBA" id="ARBA00022723"/>
    </source>
</evidence>
<reference evidence="7 8" key="1">
    <citation type="submission" date="2022-12" db="EMBL/GenBank/DDBJ databases">
        <title>Sphingomonas abieness sp. nov., an endophytic bacterium isolated from Abies koreana.</title>
        <authorList>
            <person name="Jiang L."/>
            <person name="Lee J."/>
        </authorList>
    </citation>
    <scope>NUCLEOTIDE SEQUENCE [LARGE SCALE GENOMIC DNA]</scope>
    <source>
        <strain evidence="8">PAMB 00755</strain>
    </source>
</reference>
<keyword evidence="5" id="KW-0732">Signal</keyword>
<keyword evidence="8" id="KW-1185">Reference proteome</keyword>
<feature type="domain" description="Metallo-beta-lactamase" evidence="6">
    <location>
        <begin position="93"/>
        <end position="298"/>
    </location>
</feature>
<evidence type="ECO:0000259" key="6">
    <source>
        <dbReference type="SMART" id="SM00849"/>
    </source>
</evidence>
<accession>A0ABY7NJV4</accession>
<proteinExistence type="inferred from homology"/>
<evidence type="ECO:0000313" key="8">
    <source>
        <dbReference type="Proteomes" id="UP001210865"/>
    </source>
</evidence>
<protein>
    <submittedName>
        <fullName evidence="7">MBL fold metallo-hydrolase</fullName>
    </submittedName>
</protein>
<dbReference type="Pfam" id="PF00753">
    <property type="entry name" value="Lactamase_B"/>
    <property type="match status" value="1"/>
</dbReference>
<organism evidence="7 8">
    <name type="scientific">Sphingomonas abietis</name>
    <dbReference type="NCBI Taxonomy" id="3012344"/>
    <lineage>
        <taxon>Bacteria</taxon>
        <taxon>Pseudomonadati</taxon>
        <taxon>Pseudomonadota</taxon>
        <taxon>Alphaproteobacteria</taxon>
        <taxon>Sphingomonadales</taxon>
        <taxon>Sphingomonadaceae</taxon>
        <taxon>Sphingomonas</taxon>
    </lineage>
</organism>
<dbReference type="InterPro" id="IPR001279">
    <property type="entry name" value="Metallo-B-lactamas"/>
</dbReference>
<dbReference type="CDD" id="cd07720">
    <property type="entry name" value="OPHC2-like_MBL-fold"/>
    <property type="match status" value="1"/>
</dbReference>
<keyword evidence="3" id="KW-0378">Hydrolase</keyword>
<dbReference type="PANTHER" id="PTHR42978:SF6">
    <property type="entry name" value="QUORUM-QUENCHING LACTONASE YTNP-RELATED"/>
    <property type="match status" value="1"/>
</dbReference>
<evidence type="ECO:0000256" key="3">
    <source>
        <dbReference type="ARBA" id="ARBA00022801"/>
    </source>
</evidence>
<comment type="similarity">
    <text evidence="1">Belongs to the metallo-beta-lactamase superfamily.</text>
</comment>
<evidence type="ECO:0000256" key="5">
    <source>
        <dbReference type="SAM" id="SignalP"/>
    </source>
</evidence>
<evidence type="ECO:0000313" key="7">
    <source>
        <dbReference type="EMBL" id="WBO21806.1"/>
    </source>
</evidence>
<name>A0ABY7NJV4_9SPHN</name>
<gene>
    <name evidence="7" type="ORF">PBT88_16785</name>
</gene>
<feature type="chain" id="PRO_5045190082" evidence="5">
    <location>
        <begin position="23"/>
        <end position="329"/>
    </location>
</feature>
<dbReference type="EMBL" id="CP115174">
    <property type="protein sequence ID" value="WBO21806.1"/>
    <property type="molecule type" value="Genomic_DNA"/>
</dbReference>
<feature type="signal peptide" evidence="5">
    <location>
        <begin position="1"/>
        <end position="22"/>
    </location>
</feature>
<dbReference type="Proteomes" id="UP001210865">
    <property type="component" value="Chromosome"/>
</dbReference>
<dbReference type="RefSeq" id="WP_270076454.1">
    <property type="nucleotide sequence ID" value="NZ_CP115174.1"/>
</dbReference>
<dbReference type="Gene3D" id="3.60.15.10">
    <property type="entry name" value="Ribonuclease Z/Hydroxyacylglutathione hydrolase-like"/>
    <property type="match status" value="1"/>
</dbReference>
<sequence length="329" mass="35521">MRSLILFAAAPLALALASHAMAQQTLPSAAPSTAQVGGQAPGYFRFFVGRFEVTALLDGTHPFPSDKVAVGATEDQVAATLKDDFLPLRYEGMINAFLVNMDGRLVLIDTGAGNLYGKDGGGLKRAIAAAGYTPDQVDDVFITHLHEDHAGGLVLDGQPVFSKAIIHIPRKEADFWLDNRNQATVNDLLKPFFPAVQKVVLPYQQSGRVKLFDEGAALVPGLTPIAAPGHTPGHTVYLLQDGGQSLLFWGDTVHMAPVQFPDPNVAIRYDWNVPMAVAAREKLIAQAASEKWLVAGAHISFPGVGHIRRTGADRFEWVPLNYTLNRTQP</sequence>
<dbReference type="InterPro" id="IPR051013">
    <property type="entry name" value="MBL_superfamily_lactonases"/>
</dbReference>
<evidence type="ECO:0000256" key="1">
    <source>
        <dbReference type="ARBA" id="ARBA00007749"/>
    </source>
</evidence>
<dbReference type="SUPFAM" id="SSF56281">
    <property type="entry name" value="Metallo-hydrolase/oxidoreductase"/>
    <property type="match status" value="1"/>
</dbReference>
<evidence type="ECO:0000256" key="4">
    <source>
        <dbReference type="ARBA" id="ARBA00022833"/>
    </source>
</evidence>
<dbReference type="PANTHER" id="PTHR42978">
    <property type="entry name" value="QUORUM-QUENCHING LACTONASE YTNP-RELATED-RELATED"/>
    <property type="match status" value="1"/>
</dbReference>